<evidence type="ECO:0000313" key="3">
    <source>
        <dbReference type="Proteomes" id="UP000256645"/>
    </source>
</evidence>
<gene>
    <name evidence="2" type="ORF">BP6252_10151</name>
</gene>
<feature type="domain" description="2EXR" evidence="1">
    <location>
        <begin position="21"/>
        <end position="118"/>
    </location>
</feature>
<dbReference type="PANTHER" id="PTHR35910:SF6">
    <property type="entry name" value="2EXR DOMAIN-CONTAINING PROTEIN"/>
    <property type="match status" value="1"/>
</dbReference>
<accession>A0A3D8QXK3</accession>
<reference evidence="2 3" key="1">
    <citation type="journal article" date="2018" name="IMA Fungus">
        <title>IMA Genome-F 9: Draft genome sequence of Annulohypoxylon stygium, Aspergillus mulundensis, Berkeleyomyces basicola (syn. Thielaviopsis basicola), Ceratocystis smalleyi, two Cercospora beticola strains, Coleophoma cylindrospora, Fusarium fracticaudum, Phialophora cf. hyalina, and Morchella septimelata.</title>
        <authorList>
            <person name="Wingfield B.D."/>
            <person name="Bills G.F."/>
            <person name="Dong Y."/>
            <person name="Huang W."/>
            <person name="Nel W.J."/>
            <person name="Swalarsk-Parry B.S."/>
            <person name="Vaghefi N."/>
            <person name="Wilken P.M."/>
            <person name="An Z."/>
            <person name="de Beer Z.W."/>
            <person name="De Vos L."/>
            <person name="Chen L."/>
            <person name="Duong T.A."/>
            <person name="Gao Y."/>
            <person name="Hammerbacher A."/>
            <person name="Kikkert J.R."/>
            <person name="Li Y."/>
            <person name="Li H."/>
            <person name="Li K."/>
            <person name="Li Q."/>
            <person name="Liu X."/>
            <person name="Ma X."/>
            <person name="Naidoo K."/>
            <person name="Pethybridge S.J."/>
            <person name="Sun J."/>
            <person name="Steenkamp E.T."/>
            <person name="van der Nest M.A."/>
            <person name="van Wyk S."/>
            <person name="Wingfield M.J."/>
            <person name="Xiong C."/>
            <person name="Yue Q."/>
            <person name="Zhang X."/>
        </authorList>
    </citation>
    <scope>NUCLEOTIDE SEQUENCE [LARGE SCALE GENOMIC DNA]</scope>
    <source>
        <strain evidence="2 3">BP6252</strain>
    </source>
</reference>
<dbReference type="Proteomes" id="UP000256645">
    <property type="component" value="Unassembled WGS sequence"/>
</dbReference>
<dbReference type="EMBL" id="PDLM01000011">
    <property type="protein sequence ID" value="RDW66516.1"/>
    <property type="molecule type" value="Genomic_DNA"/>
</dbReference>
<protein>
    <recommendedName>
        <fullName evidence="1">2EXR domain-containing protein</fullName>
    </recommendedName>
</protein>
<evidence type="ECO:0000259" key="1">
    <source>
        <dbReference type="Pfam" id="PF20150"/>
    </source>
</evidence>
<dbReference type="PANTHER" id="PTHR35910">
    <property type="entry name" value="2EXR DOMAIN-CONTAINING PROTEIN"/>
    <property type="match status" value="1"/>
</dbReference>
<dbReference type="OrthoDB" id="3561261at2759"/>
<evidence type="ECO:0000313" key="2">
    <source>
        <dbReference type="EMBL" id="RDW66516.1"/>
    </source>
</evidence>
<comment type="caution">
    <text evidence="2">The sequence shown here is derived from an EMBL/GenBank/DDBJ whole genome shotgun (WGS) entry which is preliminary data.</text>
</comment>
<proteinExistence type="predicted"/>
<sequence>MASTIELLRRSLTPEQYAKTTFSTLPAEILNIIWDEILPSRIVDISLSPIAPSKLGAPSKLFGLTSRCPLPPAAYTCHEFLHMALAHYTQTFSYTQSLASGRHQESGQTLFNPRKDVLYFPESATRAQFPKSDTFLCLLPHMSASELAHIRHVAFQTDYEQRDSIIGSEGDFKFDGLETWVADVVSFFPSLETLTVVVDEYDPGRYAHLIPKDDEVVGDIECQTRAFSGRLSHVSQALQVYSNVHSEVYKDEAPPPATPQSICGFDLSVHILEEKRQQSIAAGRIWKMPEIRYRVMMSKGLNDYVERLERNYLKTVEDNWLRREYSRYLDGLRVIENHYQRATVKHAIEEGLVISQKWVQQRP</sequence>
<organism evidence="2 3">
    <name type="scientific">Coleophoma cylindrospora</name>
    <dbReference type="NCBI Taxonomy" id="1849047"/>
    <lineage>
        <taxon>Eukaryota</taxon>
        <taxon>Fungi</taxon>
        <taxon>Dikarya</taxon>
        <taxon>Ascomycota</taxon>
        <taxon>Pezizomycotina</taxon>
        <taxon>Leotiomycetes</taxon>
        <taxon>Helotiales</taxon>
        <taxon>Dermateaceae</taxon>
        <taxon>Coleophoma</taxon>
    </lineage>
</organism>
<dbReference type="Pfam" id="PF20150">
    <property type="entry name" value="2EXR"/>
    <property type="match status" value="1"/>
</dbReference>
<dbReference type="InterPro" id="IPR045518">
    <property type="entry name" value="2EXR"/>
</dbReference>
<name>A0A3D8QXK3_9HELO</name>
<dbReference type="AlphaFoldDB" id="A0A3D8QXK3"/>
<keyword evidence="3" id="KW-1185">Reference proteome</keyword>